<gene>
    <name evidence="2" type="ORF">H312_03400</name>
</gene>
<dbReference type="Proteomes" id="UP000030655">
    <property type="component" value="Unassembled WGS sequence"/>
</dbReference>
<keyword evidence="1" id="KW-0812">Transmembrane</keyword>
<evidence type="ECO:0000256" key="1">
    <source>
        <dbReference type="SAM" id="Phobius"/>
    </source>
</evidence>
<proteinExistence type="predicted"/>
<keyword evidence="1" id="KW-0472">Membrane</keyword>
<dbReference type="EMBL" id="KK365324">
    <property type="protein sequence ID" value="KCZ79212.1"/>
    <property type="molecule type" value="Genomic_DNA"/>
</dbReference>
<evidence type="ECO:0000313" key="2">
    <source>
        <dbReference type="EMBL" id="KCZ79212.1"/>
    </source>
</evidence>
<evidence type="ECO:0000313" key="3">
    <source>
        <dbReference type="Proteomes" id="UP000030655"/>
    </source>
</evidence>
<feature type="transmembrane region" description="Helical" evidence="1">
    <location>
        <begin position="67"/>
        <end position="84"/>
    </location>
</feature>
<sequence length="93" mass="11003">QRKITNQRQYSFKFFATNACCKSSCIFFIKFNKNSASVLLLAIYCNEIYHSFIYLIKLPKTPKFTGFNKFFSLIIGITLLVIFYRQNSSYLFH</sequence>
<dbReference type="HOGENOM" id="CLU_2405256_0_0_1"/>
<accession>A0A059EWF8</accession>
<name>A0A059EWF8_9MICR</name>
<reference evidence="3" key="1">
    <citation type="submission" date="2013-02" db="EMBL/GenBank/DDBJ databases">
        <authorList>
            <consortium name="The Broad Institute Genome Sequencing Platform"/>
            <person name="Cuomo C."/>
            <person name="Becnel J."/>
            <person name="Sanscrainte N."/>
            <person name="Walker B."/>
            <person name="Young S.K."/>
            <person name="Zeng Q."/>
            <person name="Gargeya S."/>
            <person name="Fitzgerald M."/>
            <person name="Haas B."/>
            <person name="Abouelleil A."/>
            <person name="Alvarado L."/>
            <person name="Arachchi H.M."/>
            <person name="Berlin A.M."/>
            <person name="Chapman S.B."/>
            <person name="Dewar J."/>
            <person name="Goldberg J."/>
            <person name="Griggs A."/>
            <person name="Gujja S."/>
            <person name="Hansen M."/>
            <person name="Howarth C."/>
            <person name="Imamovic A."/>
            <person name="Larimer J."/>
            <person name="McCowan C."/>
            <person name="Murphy C."/>
            <person name="Neiman D."/>
            <person name="Pearson M."/>
            <person name="Priest M."/>
            <person name="Roberts A."/>
            <person name="Saif S."/>
            <person name="Shea T."/>
            <person name="Sisk P."/>
            <person name="Sykes S."/>
            <person name="Wortman J."/>
            <person name="Nusbaum C."/>
            <person name="Birren B."/>
        </authorList>
    </citation>
    <scope>NUCLEOTIDE SEQUENCE [LARGE SCALE GENOMIC DNA]</scope>
    <source>
        <strain evidence="3">PRA339</strain>
    </source>
</reference>
<dbReference type="AlphaFoldDB" id="A0A059EWF8"/>
<organism evidence="2 3">
    <name type="scientific">Anncaliia algerae PRA339</name>
    <dbReference type="NCBI Taxonomy" id="1288291"/>
    <lineage>
        <taxon>Eukaryota</taxon>
        <taxon>Fungi</taxon>
        <taxon>Fungi incertae sedis</taxon>
        <taxon>Microsporidia</taxon>
        <taxon>Tubulinosematoidea</taxon>
        <taxon>Tubulinosematidae</taxon>
        <taxon>Anncaliia</taxon>
    </lineage>
</organism>
<protein>
    <submittedName>
        <fullName evidence="2">Uncharacterized protein</fullName>
    </submittedName>
</protein>
<dbReference type="VEuPathDB" id="MicrosporidiaDB:H312_03400"/>
<keyword evidence="3" id="KW-1185">Reference proteome</keyword>
<reference evidence="2 3" key="2">
    <citation type="submission" date="2014-03" db="EMBL/GenBank/DDBJ databases">
        <title>The Genome Sequence of Anncaliia algerae insect isolate PRA339.</title>
        <authorList>
            <consortium name="The Broad Institute Genome Sequencing Platform"/>
            <consortium name="The Broad Institute Genome Sequencing Center for Infectious Disease"/>
            <person name="Cuomo C."/>
            <person name="Becnel J."/>
            <person name="Sanscrainte N."/>
            <person name="Walker B."/>
            <person name="Young S.K."/>
            <person name="Zeng Q."/>
            <person name="Gargeya S."/>
            <person name="Fitzgerald M."/>
            <person name="Haas B."/>
            <person name="Abouelleil A."/>
            <person name="Alvarado L."/>
            <person name="Arachchi H.M."/>
            <person name="Berlin A.M."/>
            <person name="Chapman S.B."/>
            <person name="Dewar J."/>
            <person name="Goldberg J."/>
            <person name="Griggs A."/>
            <person name="Gujja S."/>
            <person name="Hansen M."/>
            <person name="Howarth C."/>
            <person name="Imamovic A."/>
            <person name="Larimer J."/>
            <person name="McCowan C."/>
            <person name="Murphy C."/>
            <person name="Neiman D."/>
            <person name="Pearson M."/>
            <person name="Priest M."/>
            <person name="Roberts A."/>
            <person name="Saif S."/>
            <person name="Shea T."/>
            <person name="Sisk P."/>
            <person name="Sykes S."/>
            <person name="Wortman J."/>
            <person name="Nusbaum C."/>
            <person name="Birren B."/>
        </authorList>
    </citation>
    <scope>NUCLEOTIDE SEQUENCE [LARGE SCALE GENOMIC DNA]</scope>
    <source>
        <strain evidence="2 3">PRA339</strain>
    </source>
</reference>
<feature type="transmembrane region" description="Helical" evidence="1">
    <location>
        <begin position="35"/>
        <end position="55"/>
    </location>
</feature>
<feature type="non-terminal residue" evidence="2">
    <location>
        <position position="1"/>
    </location>
</feature>
<keyword evidence="1" id="KW-1133">Transmembrane helix</keyword>